<dbReference type="GO" id="GO:0004843">
    <property type="term" value="F:cysteine-type deubiquitinase activity"/>
    <property type="evidence" value="ECO:0007669"/>
    <property type="project" value="TreeGrafter"/>
</dbReference>
<dbReference type="GO" id="GO:0016579">
    <property type="term" value="P:protein deubiquitination"/>
    <property type="evidence" value="ECO:0007669"/>
    <property type="project" value="TreeGrafter"/>
</dbReference>
<dbReference type="InterPro" id="IPR038765">
    <property type="entry name" value="Papain-like_cys_pep_sf"/>
</dbReference>
<reference evidence="3 4" key="1">
    <citation type="submission" date="2016-03" db="EMBL/GenBank/DDBJ databases">
        <authorList>
            <person name="Ploux O."/>
        </authorList>
    </citation>
    <scope>NUCLEOTIDE SEQUENCE [LARGE SCALE GENOMIC DNA]</scope>
    <source>
        <strain evidence="3 4">UAMH 11012</strain>
    </source>
</reference>
<dbReference type="EMBL" id="FJOG01000028">
    <property type="protein sequence ID" value="CZR64765.1"/>
    <property type="molecule type" value="Genomic_DNA"/>
</dbReference>
<evidence type="ECO:0000313" key="3">
    <source>
        <dbReference type="EMBL" id="CZR64765.1"/>
    </source>
</evidence>
<accession>A0A1L7XI97</accession>
<evidence type="ECO:0000256" key="1">
    <source>
        <dbReference type="SAM" id="MobiDB-lite"/>
    </source>
</evidence>
<dbReference type="STRING" id="576137.A0A1L7XI97"/>
<evidence type="ECO:0000259" key="2">
    <source>
        <dbReference type="PROSITE" id="PS50802"/>
    </source>
</evidence>
<sequence length="335" mass="36815">MGRSRASKRSSQDDFPLLKEMGLKVIAIKGDGNCLFSSLSDQVFGVASKHLEVRAVVVKYMRENPAEFKPFMSFESGRGMKRNPKRKNTAVAAVEAVPTEAQLESAWLEYLNRMDRAGIWGDHMEIRAFAAAYSWDVRIYQVDCTYVISGGVEAVSDGKARNMAHIAYHGSGHEHYSSVRNIDGPDSGLPNVKPSDFEALAARQSSTNTIRIEKWMVSAVSTSLPDITDEDIITAALRVNKGNVDAAVSQLMESSTPPSSIPSTPNSSFSLNSGASSVARDSDSDDEEVQGSNKRQARKEREQKRLSKLSQEIEAELEAIPKLDEAEEAMVTMYI</sequence>
<feature type="compositionally biased region" description="Low complexity" evidence="1">
    <location>
        <begin position="254"/>
        <end position="279"/>
    </location>
</feature>
<keyword evidence="4" id="KW-1185">Reference proteome</keyword>
<name>A0A1L7XI97_9HELO</name>
<dbReference type="PANTHER" id="PTHR12419:SF7">
    <property type="entry name" value="OTU DOMAIN-CONTAINING PROTEIN 3"/>
    <property type="match status" value="1"/>
</dbReference>
<dbReference type="InterPro" id="IPR050704">
    <property type="entry name" value="Peptidase_C85-like"/>
</dbReference>
<gene>
    <name evidence="3" type="ORF">PAC_14664</name>
</gene>
<dbReference type="CDD" id="cd22756">
    <property type="entry name" value="OTU_OTUD3-like"/>
    <property type="match status" value="1"/>
</dbReference>
<dbReference type="OrthoDB" id="409956at2759"/>
<dbReference type="PROSITE" id="PS50802">
    <property type="entry name" value="OTU"/>
    <property type="match status" value="1"/>
</dbReference>
<dbReference type="PANTHER" id="PTHR12419">
    <property type="entry name" value="OTU DOMAIN CONTAINING PROTEIN"/>
    <property type="match status" value="1"/>
</dbReference>
<feature type="domain" description="OTU" evidence="2">
    <location>
        <begin position="23"/>
        <end position="182"/>
    </location>
</feature>
<dbReference type="Pfam" id="PF02338">
    <property type="entry name" value="OTU"/>
    <property type="match status" value="1"/>
</dbReference>
<protein>
    <recommendedName>
        <fullName evidence="2">OTU domain-containing protein</fullName>
    </recommendedName>
</protein>
<evidence type="ECO:0000313" key="4">
    <source>
        <dbReference type="Proteomes" id="UP000184330"/>
    </source>
</evidence>
<dbReference type="InterPro" id="IPR003323">
    <property type="entry name" value="OTU_dom"/>
</dbReference>
<feature type="region of interest" description="Disordered" evidence="1">
    <location>
        <begin position="252"/>
        <end position="311"/>
    </location>
</feature>
<proteinExistence type="predicted"/>
<organism evidence="3 4">
    <name type="scientific">Phialocephala subalpina</name>
    <dbReference type="NCBI Taxonomy" id="576137"/>
    <lineage>
        <taxon>Eukaryota</taxon>
        <taxon>Fungi</taxon>
        <taxon>Dikarya</taxon>
        <taxon>Ascomycota</taxon>
        <taxon>Pezizomycotina</taxon>
        <taxon>Leotiomycetes</taxon>
        <taxon>Helotiales</taxon>
        <taxon>Mollisiaceae</taxon>
        <taxon>Phialocephala</taxon>
        <taxon>Phialocephala fortinii species complex</taxon>
    </lineage>
</organism>
<dbReference type="Proteomes" id="UP000184330">
    <property type="component" value="Unassembled WGS sequence"/>
</dbReference>
<dbReference type="Gene3D" id="3.90.70.80">
    <property type="match status" value="1"/>
</dbReference>
<dbReference type="AlphaFoldDB" id="A0A1L7XI97"/>
<dbReference type="SUPFAM" id="SSF54001">
    <property type="entry name" value="Cysteine proteinases"/>
    <property type="match status" value="1"/>
</dbReference>